<keyword evidence="2" id="KW-1185">Reference proteome</keyword>
<dbReference type="EMBL" id="CVQH01020629">
    <property type="protein sequence ID" value="CRK28069.1"/>
    <property type="molecule type" value="Genomic_DNA"/>
</dbReference>
<evidence type="ECO:0000313" key="2">
    <source>
        <dbReference type="Proteomes" id="UP000044602"/>
    </source>
</evidence>
<gene>
    <name evidence="1" type="ORF">BN1708_015099</name>
</gene>
<proteinExistence type="predicted"/>
<dbReference type="AlphaFoldDB" id="A0A0G4M1C5"/>
<protein>
    <submittedName>
        <fullName evidence="1">Uncharacterized protein</fullName>
    </submittedName>
</protein>
<sequence length="35" mass="3873">MNPAPYIHERGNLEPQPLYTNPILFLLAISAPQGP</sequence>
<reference evidence="2" key="1">
    <citation type="submission" date="2015-05" db="EMBL/GenBank/DDBJ databases">
        <authorList>
            <person name="Fogelqvist Johan"/>
        </authorList>
    </citation>
    <scope>NUCLEOTIDE SEQUENCE [LARGE SCALE GENOMIC DNA]</scope>
</reference>
<accession>A0A0G4M1C5</accession>
<dbReference type="Proteomes" id="UP000044602">
    <property type="component" value="Unassembled WGS sequence"/>
</dbReference>
<evidence type="ECO:0000313" key="1">
    <source>
        <dbReference type="EMBL" id="CRK28069.1"/>
    </source>
</evidence>
<organism evidence="1 2">
    <name type="scientific">Verticillium longisporum</name>
    <name type="common">Verticillium dahliae var. longisporum</name>
    <dbReference type="NCBI Taxonomy" id="100787"/>
    <lineage>
        <taxon>Eukaryota</taxon>
        <taxon>Fungi</taxon>
        <taxon>Dikarya</taxon>
        <taxon>Ascomycota</taxon>
        <taxon>Pezizomycotina</taxon>
        <taxon>Sordariomycetes</taxon>
        <taxon>Hypocreomycetidae</taxon>
        <taxon>Glomerellales</taxon>
        <taxon>Plectosphaerellaceae</taxon>
        <taxon>Verticillium</taxon>
    </lineage>
</organism>
<name>A0A0G4M1C5_VERLO</name>